<reference evidence="1 2" key="2">
    <citation type="journal article" date="2022" name="Mol. Ecol. Resour.">
        <title>The genomes of chicory, endive, great burdock and yacon provide insights into Asteraceae paleo-polyploidization history and plant inulin production.</title>
        <authorList>
            <person name="Fan W."/>
            <person name="Wang S."/>
            <person name="Wang H."/>
            <person name="Wang A."/>
            <person name="Jiang F."/>
            <person name="Liu H."/>
            <person name="Zhao H."/>
            <person name="Xu D."/>
            <person name="Zhang Y."/>
        </authorList>
    </citation>
    <scope>NUCLEOTIDE SEQUENCE [LARGE SCALE GENOMIC DNA]</scope>
    <source>
        <strain evidence="2">cv. Punajuju</strain>
        <tissue evidence="1">Leaves</tissue>
    </source>
</reference>
<keyword evidence="2" id="KW-1185">Reference proteome</keyword>
<evidence type="ECO:0000313" key="2">
    <source>
        <dbReference type="Proteomes" id="UP001055811"/>
    </source>
</evidence>
<dbReference type="Proteomes" id="UP001055811">
    <property type="component" value="Linkage Group LG03"/>
</dbReference>
<dbReference type="EMBL" id="CM042011">
    <property type="protein sequence ID" value="KAI3764468.1"/>
    <property type="molecule type" value="Genomic_DNA"/>
</dbReference>
<proteinExistence type="predicted"/>
<comment type="caution">
    <text evidence="1">The sequence shown here is derived from an EMBL/GenBank/DDBJ whole genome shotgun (WGS) entry which is preliminary data.</text>
</comment>
<organism evidence="1 2">
    <name type="scientific">Cichorium intybus</name>
    <name type="common">Chicory</name>
    <dbReference type="NCBI Taxonomy" id="13427"/>
    <lineage>
        <taxon>Eukaryota</taxon>
        <taxon>Viridiplantae</taxon>
        <taxon>Streptophyta</taxon>
        <taxon>Embryophyta</taxon>
        <taxon>Tracheophyta</taxon>
        <taxon>Spermatophyta</taxon>
        <taxon>Magnoliopsida</taxon>
        <taxon>eudicotyledons</taxon>
        <taxon>Gunneridae</taxon>
        <taxon>Pentapetalae</taxon>
        <taxon>asterids</taxon>
        <taxon>campanulids</taxon>
        <taxon>Asterales</taxon>
        <taxon>Asteraceae</taxon>
        <taxon>Cichorioideae</taxon>
        <taxon>Cichorieae</taxon>
        <taxon>Cichoriinae</taxon>
        <taxon>Cichorium</taxon>
    </lineage>
</organism>
<protein>
    <submittedName>
        <fullName evidence="1">Uncharacterized protein</fullName>
    </submittedName>
</protein>
<gene>
    <name evidence="1" type="ORF">L2E82_14477</name>
</gene>
<sequence>METKLSNRVLQRANSIVAAVKLTRKIPVISMWTTDDLENREMEEIISGGFGLGKVVEDEEGPSTRFNTIEEQTTSIEEYGEKFERLFEIVLDAKNSMEEIVSDCMAKFPNENRTTEFIKRMKDLFTEDDNEDDFGAELDRDVNVLEEGGSGDVGNQDNLNEGGDDDMIDVHDVKGKKILSELDEERGVQKKYDSFDRGSKLSDEKKLLVQFLLRCSEDDDRKEVLFETSSGDVLFRQDFESMRPFSPINRNVIDCWSCILNHQESLTSKSSRRFLYLNSSIMSEDTLNVSTPSKRSYEIFNNRMEHFISHVQRSLEFNELKLVFFPIKDEKYLYCLVFNLEKVDYILLDSTNYGAPGMRIYGSIPLLLKKYFINYLKTVGYKKMNLIKKVTPRRVLVPWQETHATQDNGVFLMRHMETYIGQEDNNWTVGLGKQESKRDKRLTNLRILYIVRLAMHEININRSKLQEQVLEFGKIDFATRDSLMNKGMHARNIKEGLSR</sequence>
<reference evidence="2" key="1">
    <citation type="journal article" date="2022" name="Mol. Ecol. Resour.">
        <title>The genomes of chicory, endive, great burdock and yacon provide insights into Asteraceae palaeo-polyploidization history and plant inulin production.</title>
        <authorList>
            <person name="Fan W."/>
            <person name="Wang S."/>
            <person name="Wang H."/>
            <person name="Wang A."/>
            <person name="Jiang F."/>
            <person name="Liu H."/>
            <person name="Zhao H."/>
            <person name="Xu D."/>
            <person name="Zhang Y."/>
        </authorList>
    </citation>
    <scope>NUCLEOTIDE SEQUENCE [LARGE SCALE GENOMIC DNA]</scope>
    <source>
        <strain evidence="2">cv. Punajuju</strain>
    </source>
</reference>
<accession>A0ACB9EZH8</accession>
<name>A0ACB9EZH8_CICIN</name>
<evidence type="ECO:0000313" key="1">
    <source>
        <dbReference type="EMBL" id="KAI3764468.1"/>
    </source>
</evidence>